<evidence type="ECO:0000313" key="4">
    <source>
        <dbReference type="Proteomes" id="UP000298616"/>
    </source>
</evidence>
<dbReference type="GO" id="GO:0000156">
    <property type="term" value="F:phosphorelay response regulator activity"/>
    <property type="evidence" value="ECO:0007669"/>
    <property type="project" value="InterPro"/>
</dbReference>
<feature type="transmembrane region" description="Helical" evidence="1">
    <location>
        <begin position="9"/>
        <end position="27"/>
    </location>
</feature>
<protein>
    <recommendedName>
        <fullName evidence="2">HTH LytTR-type domain-containing protein</fullName>
    </recommendedName>
</protein>
<evidence type="ECO:0000256" key="1">
    <source>
        <dbReference type="SAM" id="Phobius"/>
    </source>
</evidence>
<keyword evidence="4" id="KW-1185">Reference proteome</keyword>
<accession>A0A4D7JKK6</accession>
<dbReference type="SMART" id="SM00850">
    <property type="entry name" value="LytTR"/>
    <property type="match status" value="1"/>
</dbReference>
<sequence>MKKRLIKHLAYWILILLFLTAFFGYNWKSHTTAFYFSIFLLPVVIATTYFFNFWLVPNYLLKSKYGKFALYFFYMLVVSLYLEMVVTLISFVVIANYNMEVMNLESISIFILGINLYLIVFATSFIRLVVQFRKKSLQLDTLKTQQEKNQQAVINIRADRKNHQVILDDLLYIESLSDYVKIVTTEEELITREKISKLHSDLPDQFIRIHRSFVINKRKVQSFTNTELTINNTSIPISRTYKKSTIEELQDQ</sequence>
<dbReference type="EMBL" id="CP028923">
    <property type="protein sequence ID" value="QCK16131.1"/>
    <property type="molecule type" value="Genomic_DNA"/>
</dbReference>
<dbReference type="GO" id="GO:0003677">
    <property type="term" value="F:DNA binding"/>
    <property type="evidence" value="ECO:0007669"/>
    <property type="project" value="InterPro"/>
</dbReference>
<dbReference type="PROSITE" id="PS50930">
    <property type="entry name" value="HTH_LYTTR"/>
    <property type="match status" value="1"/>
</dbReference>
<dbReference type="KEGG" id="fpf:DCC35_15980"/>
<dbReference type="Gene3D" id="2.40.50.1020">
    <property type="entry name" value="LytTr DNA-binding domain"/>
    <property type="match status" value="1"/>
</dbReference>
<feature type="domain" description="HTH LytTR-type" evidence="2">
    <location>
        <begin position="154"/>
        <end position="251"/>
    </location>
</feature>
<organism evidence="3 4">
    <name type="scientific">Mangrovivirga cuniculi</name>
    <dbReference type="NCBI Taxonomy" id="2715131"/>
    <lineage>
        <taxon>Bacteria</taxon>
        <taxon>Pseudomonadati</taxon>
        <taxon>Bacteroidota</taxon>
        <taxon>Cytophagia</taxon>
        <taxon>Cytophagales</taxon>
        <taxon>Mangrovivirgaceae</taxon>
        <taxon>Mangrovivirga</taxon>
    </lineage>
</organism>
<name>A0A4D7JKK6_9BACT</name>
<dbReference type="Pfam" id="PF04397">
    <property type="entry name" value="LytTR"/>
    <property type="match status" value="1"/>
</dbReference>
<keyword evidence="1" id="KW-0472">Membrane</keyword>
<dbReference type="OrthoDB" id="9781059at2"/>
<dbReference type="InterPro" id="IPR007492">
    <property type="entry name" value="LytTR_DNA-bd_dom"/>
</dbReference>
<proteinExistence type="predicted"/>
<feature type="transmembrane region" description="Helical" evidence="1">
    <location>
        <begin position="33"/>
        <end position="56"/>
    </location>
</feature>
<gene>
    <name evidence="3" type="ORF">DCC35_15980</name>
</gene>
<dbReference type="PANTHER" id="PTHR37299">
    <property type="entry name" value="TRANSCRIPTIONAL REGULATOR-RELATED"/>
    <property type="match status" value="1"/>
</dbReference>
<feature type="transmembrane region" description="Helical" evidence="1">
    <location>
        <begin position="68"/>
        <end position="95"/>
    </location>
</feature>
<feature type="transmembrane region" description="Helical" evidence="1">
    <location>
        <begin position="107"/>
        <end position="130"/>
    </location>
</feature>
<reference evidence="3 4" key="1">
    <citation type="submission" date="2018-04" db="EMBL/GenBank/DDBJ databases">
        <title>Complete genome uncultured novel isolate.</title>
        <authorList>
            <person name="Merlino G."/>
        </authorList>
    </citation>
    <scope>NUCLEOTIDE SEQUENCE [LARGE SCALE GENOMIC DNA]</scope>
    <source>
        <strain evidence="4">R1DC9</strain>
    </source>
</reference>
<dbReference type="PANTHER" id="PTHR37299:SF1">
    <property type="entry name" value="STAGE 0 SPORULATION PROTEIN A HOMOLOG"/>
    <property type="match status" value="1"/>
</dbReference>
<evidence type="ECO:0000259" key="2">
    <source>
        <dbReference type="PROSITE" id="PS50930"/>
    </source>
</evidence>
<dbReference type="Proteomes" id="UP000298616">
    <property type="component" value="Chromosome"/>
</dbReference>
<dbReference type="RefSeq" id="WP_137091726.1">
    <property type="nucleotide sequence ID" value="NZ_CP028923.1"/>
</dbReference>
<keyword evidence="1" id="KW-1133">Transmembrane helix</keyword>
<dbReference type="AlphaFoldDB" id="A0A4D7JKK6"/>
<evidence type="ECO:0000313" key="3">
    <source>
        <dbReference type="EMBL" id="QCK16131.1"/>
    </source>
</evidence>
<dbReference type="InterPro" id="IPR046947">
    <property type="entry name" value="LytR-like"/>
</dbReference>
<keyword evidence="1" id="KW-0812">Transmembrane</keyword>